<gene>
    <name evidence="1" type="ORF">SAMN04487945_2487</name>
</gene>
<dbReference type="AlphaFoldDB" id="A0A1I0QD43"/>
<accession>A0A1I0QD43</accession>
<dbReference type="STRING" id="355548.SAMN04487945_2487"/>
<keyword evidence="2" id="KW-1185">Reference proteome</keyword>
<dbReference type="PROSITE" id="PS51257">
    <property type="entry name" value="PROKAR_LIPOPROTEIN"/>
    <property type="match status" value="1"/>
</dbReference>
<name>A0A1I0QD43_9EURY</name>
<sequence length="145" mass="15377">MHRRRVLAATGTAAAALAGTSGCLGRGGDSEGPPAELCWARLFNEDDESRTFEFAVEATRSDGNGTEDVFAESYDLPAGSLKRIEPELGGSGRYVVRASAADETVRVSLPEQVAAADRRPEGVALTFRVVGGTNFPWEATPFPEC</sequence>
<proteinExistence type="predicted"/>
<organism evidence="1 2">
    <name type="scientific">Halobacterium jilantaiense</name>
    <dbReference type="NCBI Taxonomy" id="355548"/>
    <lineage>
        <taxon>Archaea</taxon>
        <taxon>Methanobacteriati</taxon>
        <taxon>Methanobacteriota</taxon>
        <taxon>Stenosarchaea group</taxon>
        <taxon>Halobacteria</taxon>
        <taxon>Halobacteriales</taxon>
        <taxon>Halobacteriaceae</taxon>
        <taxon>Halobacterium</taxon>
    </lineage>
</organism>
<protein>
    <submittedName>
        <fullName evidence="1">Uncharacterized protein</fullName>
    </submittedName>
</protein>
<evidence type="ECO:0000313" key="1">
    <source>
        <dbReference type="EMBL" id="SEW24814.1"/>
    </source>
</evidence>
<reference evidence="1 2" key="1">
    <citation type="submission" date="2016-10" db="EMBL/GenBank/DDBJ databases">
        <authorList>
            <person name="de Groot N.N."/>
        </authorList>
    </citation>
    <scope>NUCLEOTIDE SEQUENCE [LARGE SCALE GENOMIC DNA]</scope>
    <source>
        <strain evidence="1 2">CGMCC 1.5337</strain>
    </source>
</reference>
<dbReference type="RefSeq" id="WP_089669702.1">
    <property type="nucleotide sequence ID" value="NZ_FOJA01000001.1"/>
</dbReference>
<evidence type="ECO:0000313" key="2">
    <source>
        <dbReference type="Proteomes" id="UP000198518"/>
    </source>
</evidence>
<dbReference type="EMBL" id="FOJA01000001">
    <property type="protein sequence ID" value="SEW24814.1"/>
    <property type="molecule type" value="Genomic_DNA"/>
</dbReference>
<dbReference type="Proteomes" id="UP000198518">
    <property type="component" value="Unassembled WGS sequence"/>
</dbReference>